<comment type="caution">
    <text evidence="1">The sequence shown here is derived from an EMBL/GenBank/DDBJ whole genome shotgun (WGS) entry which is preliminary data.</text>
</comment>
<organism evidence="1">
    <name type="scientific">marine sediment metagenome</name>
    <dbReference type="NCBI Taxonomy" id="412755"/>
    <lineage>
        <taxon>unclassified sequences</taxon>
        <taxon>metagenomes</taxon>
        <taxon>ecological metagenomes</taxon>
    </lineage>
</organism>
<protein>
    <submittedName>
        <fullName evidence="1">Uncharacterized protein</fullName>
    </submittedName>
</protein>
<gene>
    <name evidence="1" type="ORF">LCGC14_0362000</name>
</gene>
<evidence type="ECO:0000313" key="1">
    <source>
        <dbReference type="EMBL" id="KKN77222.1"/>
    </source>
</evidence>
<accession>A0A0F9TQI8</accession>
<proteinExistence type="predicted"/>
<sequence length="65" mass="7469">MNGVLEFTTNPDIVLDENRIKGMPADIKQRLLDTMTIAMDRYDCDWTELTWSVKPDGIISVKKKP</sequence>
<name>A0A0F9TQI8_9ZZZZ</name>
<reference evidence="1" key="1">
    <citation type="journal article" date="2015" name="Nature">
        <title>Complex archaea that bridge the gap between prokaryotes and eukaryotes.</title>
        <authorList>
            <person name="Spang A."/>
            <person name="Saw J.H."/>
            <person name="Jorgensen S.L."/>
            <person name="Zaremba-Niedzwiedzka K."/>
            <person name="Martijn J."/>
            <person name="Lind A.E."/>
            <person name="van Eijk R."/>
            <person name="Schleper C."/>
            <person name="Guy L."/>
            <person name="Ettema T.J."/>
        </authorList>
    </citation>
    <scope>NUCLEOTIDE SEQUENCE</scope>
</reference>
<dbReference type="EMBL" id="LAZR01000282">
    <property type="protein sequence ID" value="KKN77222.1"/>
    <property type="molecule type" value="Genomic_DNA"/>
</dbReference>
<dbReference type="AlphaFoldDB" id="A0A0F9TQI8"/>